<dbReference type="GO" id="GO:0000215">
    <property type="term" value="F:tRNA 2'-phosphotransferase activity"/>
    <property type="evidence" value="ECO:0007669"/>
    <property type="project" value="UniProtKB-EC"/>
</dbReference>
<keyword evidence="5" id="KW-0520">NAD</keyword>
<name>A0A0C3FUU5_PILCF</name>
<reference evidence="8" key="2">
    <citation type="submission" date="2015-01" db="EMBL/GenBank/DDBJ databases">
        <title>Evolutionary Origins and Diversification of the Mycorrhizal Mutualists.</title>
        <authorList>
            <consortium name="DOE Joint Genome Institute"/>
            <consortium name="Mycorrhizal Genomics Consortium"/>
            <person name="Kohler A."/>
            <person name="Kuo A."/>
            <person name="Nagy L.G."/>
            <person name="Floudas D."/>
            <person name="Copeland A."/>
            <person name="Barry K.W."/>
            <person name="Cichocki N."/>
            <person name="Veneault-Fourrey C."/>
            <person name="LaButti K."/>
            <person name="Lindquist E.A."/>
            <person name="Lipzen A."/>
            <person name="Lundell T."/>
            <person name="Morin E."/>
            <person name="Murat C."/>
            <person name="Riley R."/>
            <person name="Ohm R."/>
            <person name="Sun H."/>
            <person name="Tunlid A."/>
            <person name="Henrissat B."/>
            <person name="Grigoriev I.V."/>
            <person name="Hibbett D.S."/>
            <person name="Martin F."/>
        </authorList>
    </citation>
    <scope>NUCLEOTIDE SEQUENCE [LARGE SCALE GENOMIC DNA]</scope>
    <source>
        <strain evidence="8">F 1598</strain>
    </source>
</reference>
<proteinExistence type="inferred from homology"/>
<dbReference type="Gene3D" id="3.20.170.30">
    <property type="match status" value="1"/>
</dbReference>
<keyword evidence="4" id="KW-0808">Transferase</keyword>
<dbReference type="Proteomes" id="UP000054166">
    <property type="component" value="Unassembled WGS sequence"/>
</dbReference>
<reference evidence="7 8" key="1">
    <citation type="submission" date="2014-04" db="EMBL/GenBank/DDBJ databases">
        <authorList>
            <consortium name="DOE Joint Genome Institute"/>
            <person name="Kuo A."/>
            <person name="Tarkka M."/>
            <person name="Buscot F."/>
            <person name="Kohler A."/>
            <person name="Nagy L.G."/>
            <person name="Floudas D."/>
            <person name="Copeland A."/>
            <person name="Barry K.W."/>
            <person name="Cichocki N."/>
            <person name="Veneault-Fourrey C."/>
            <person name="LaButti K."/>
            <person name="Lindquist E.A."/>
            <person name="Lipzen A."/>
            <person name="Lundell T."/>
            <person name="Morin E."/>
            <person name="Murat C."/>
            <person name="Sun H."/>
            <person name="Tunlid A."/>
            <person name="Henrissat B."/>
            <person name="Grigoriev I.V."/>
            <person name="Hibbett D.S."/>
            <person name="Martin F."/>
            <person name="Nordberg H.P."/>
            <person name="Cantor M.N."/>
            <person name="Hua S.X."/>
        </authorList>
    </citation>
    <scope>NUCLEOTIDE SEQUENCE [LARGE SCALE GENOMIC DNA]</scope>
    <source>
        <strain evidence="7 8">F 1598</strain>
    </source>
</reference>
<evidence type="ECO:0000256" key="6">
    <source>
        <dbReference type="ARBA" id="ARBA00047949"/>
    </source>
</evidence>
<dbReference type="PANTHER" id="PTHR12684:SF2">
    <property type="entry name" value="TRNA 2'-PHOSPHOTRANSFERASE 1"/>
    <property type="match status" value="1"/>
</dbReference>
<dbReference type="GO" id="GO:0006388">
    <property type="term" value="P:tRNA splicing, via endonucleolytic cleavage and ligation"/>
    <property type="evidence" value="ECO:0007669"/>
    <property type="project" value="TreeGrafter"/>
</dbReference>
<dbReference type="OrthoDB" id="419694at2759"/>
<dbReference type="Gene3D" id="1.10.10.970">
    <property type="entry name" value="RNA 2'-phosphotransferase, Tpt1/KptA family, N-terminal domain"/>
    <property type="match status" value="1"/>
</dbReference>
<gene>
    <name evidence="7" type="ORF">PILCRDRAFT_814081</name>
</gene>
<evidence type="ECO:0000256" key="5">
    <source>
        <dbReference type="ARBA" id="ARBA00023027"/>
    </source>
</evidence>
<dbReference type="InParanoid" id="A0A0C3FUU5"/>
<dbReference type="AlphaFoldDB" id="A0A0C3FUU5"/>
<protein>
    <recommendedName>
        <fullName evidence="3">2'-phosphotransferase</fullName>
        <ecNumber evidence="3">2.7.1.160</ecNumber>
    </recommendedName>
</protein>
<dbReference type="EMBL" id="KN832977">
    <property type="protein sequence ID" value="KIM88165.1"/>
    <property type="molecule type" value="Genomic_DNA"/>
</dbReference>
<dbReference type="FunCoup" id="A0A0C3FUU5">
    <property type="interactions" value="33"/>
</dbReference>
<dbReference type="InterPro" id="IPR002745">
    <property type="entry name" value="Ptrans_KptA/Tpt1"/>
</dbReference>
<dbReference type="Pfam" id="PF01885">
    <property type="entry name" value="PTS_2-RNA"/>
    <property type="match status" value="1"/>
</dbReference>
<comment type="similarity">
    <text evidence="2">Belongs to the KptA/TPT1 family.</text>
</comment>
<keyword evidence="8" id="KW-1185">Reference proteome</keyword>
<evidence type="ECO:0000256" key="2">
    <source>
        <dbReference type="ARBA" id="ARBA00009836"/>
    </source>
</evidence>
<dbReference type="STRING" id="765440.A0A0C3FUU5"/>
<comment type="catalytic activity">
    <reaction evidence="6">
        <text>2'-phospho-[ligated tRNA] + NAD(+) = mature tRNA + ADP-alpha-D-ribose 1'',2''-cyclic phosphate + nicotinamide</text>
        <dbReference type="Rhea" id="RHEA:23324"/>
        <dbReference type="Rhea" id="RHEA-COMP:11106"/>
        <dbReference type="Rhea" id="RHEA-COMP:11107"/>
        <dbReference type="ChEBI" id="CHEBI:17154"/>
        <dbReference type="ChEBI" id="CHEBI:57540"/>
        <dbReference type="ChEBI" id="CHEBI:76596"/>
        <dbReference type="ChEBI" id="CHEBI:82883"/>
        <dbReference type="ChEBI" id="CHEBI:85027"/>
        <dbReference type="EC" id="2.7.1.160"/>
    </reaction>
</comment>
<sequence>MLRIVSKVRVPLTQARSSPVRFASISPSAVRRRKKRRLEIDSSEDPLEVFSKMSRESVYAKPGERRRGLPKDSPAVRNSKTLAWLLRHGAQSEGISIRPDGYIEVRDLLQNHRLRNLNMLALEDIVKTDPKNRYSLICESGVWLIRANQGHSLKAVQMELQPITSATEIPMAVHGTTRKAWQSISTQGLSKMTRNHIHLAQGVGSESVISGMRKSSQILIHIDVQKAIDHGLTFFLSTNGVVLSEGDENGFIAPTYFKRVENSNRIALPGWEGSAAKFYNVLAEGLPPAVVEETEGGGGVDGVKASGAAQLSKEGSSELVDKLQNVKLTS</sequence>
<accession>A0A0C3FUU5</accession>
<dbReference type="PANTHER" id="PTHR12684">
    <property type="entry name" value="PUTATIVE PHOSPHOTRANSFERASE"/>
    <property type="match status" value="1"/>
</dbReference>
<evidence type="ECO:0000313" key="8">
    <source>
        <dbReference type="Proteomes" id="UP000054166"/>
    </source>
</evidence>
<evidence type="ECO:0000256" key="4">
    <source>
        <dbReference type="ARBA" id="ARBA00022679"/>
    </source>
</evidence>
<dbReference type="InterPro" id="IPR042081">
    <property type="entry name" value="RNA_2'-PTrans_C"/>
</dbReference>
<evidence type="ECO:0000256" key="1">
    <source>
        <dbReference type="ARBA" id="ARBA00003343"/>
    </source>
</evidence>
<dbReference type="InterPro" id="IPR042080">
    <property type="entry name" value="RNA_2'-PTrans_N"/>
</dbReference>
<comment type="function">
    <text evidence="1">Catalyzes the last step of tRNA splicing, the transfer of the splice junction 2'-phosphate from ligated tRNA to NAD to produce ADP-ribose 1''-2'' cyclic phosphate.</text>
</comment>
<evidence type="ECO:0000256" key="3">
    <source>
        <dbReference type="ARBA" id="ARBA00012007"/>
    </source>
</evidence>
<evidence type="ECO:0000313" key="7">
    <source>
        <dbReference type="EMBL" id="KIM88165.1"/>
    </source>
</evidence>
<organism evidence="7 8">
    <name type="scientific">Piloderma croceum (strain F 1598)</name>
    <dbReference type="NCBI Taxonomy" id="765440"/>
    <lineage>
        <taxon>Eukaryota</taxon>
        <taxon>Fungi</taxon>
        <taxon>Dikarya</taxon>
        <taxon>Basidiomycota</taxon>
        <taxon>Agaricomycotina</taxon>
        <taxon>Agaricomycetes</taxon>
        <taxon>Agaricomycetidae</taxon>
        <taxon>Atheliales</taxon>
        <taxon>Atheliaceae</taxon>
        <taxon>Piloderma</taxon>
    </lineage>
</organism>
<dbReference type="HOGENOM" id="CLU_842284_0_0_1"/>
<dbReference type="EC" id="2.7.1.160" evidence="3"/>
<dbReference type="SUPFAM" id="SSF56399">
    <property type="entry name" value="ADP-ribosylation"/>
    <property type="match status" value="1"/>
</dbReference>